<evidence type="ECO:0000256" key="3">
    <source>
        <dbReference type="ARBA" id="ARBA00022801"/>
    </source>
</evidence>
<dbReference type="SUPFAM" id="SSF54001">
    <property type="entry name" value="Cysteine proteinases"/>
    <property type="match status" value="1"/>
</dbReference>
<dbReference type="InterPro" id="IPR036213">
    <property type="entry name" value="Calpain_III_sf"/>
</dbReference>
<feature type="domain" description="Calpain catalytic" evidence="7">
    <location>
        <begin position="25"/>
        <end position="313"/>
    </location>
</feature>
<dbReference type="CDD" id="cd00044">
    <property type="entry name" value="CysPc"/>
    <property type="match status" value="1"/>
</dbReference>
<dbReference type="KEGG" id="soy:115887700"/>
<dbReference type="InterPro" id="IPR022684">
    <property type="entry name" value="Calpain_cysteine_protease"/>
</dbReference>
<evidence type="ECO:0000256" key="2">
    <source>
        <dbReference type="ARBA" id="ARBA00022670"/>
    </source>
</evidence>
<keyword evidence="2 6" id="KW-0645">Protease</keyword>
<dbReference type="Pfam" id="PF01067">
    <property type="entry name" value="Calpain_III"/>
    <property type="match status" value="1"/>
</dbReference>
<sequence>MVKVVKLFDQDFDQIKKECLESGFLFQDSKFPNFSKKYPECEIKRPGELCDDPHFFLNKISRLDVQQGALGDCWMISAIANLTQHPKLFERVVPLDQHYGSDYAGIFRFRFWQYGKWVEVVVDDQLLVEKGELKFARSTKEGEFWIPLLEKAYAKLYGAYDKLDGGDPGIAMEDFTGGVAEQFKLDKPPTSLFDIMNKAHVRGSLIASCIYGDGREAITRMGLVKGHAYSITKVHYVEHSSLPERAKLIRVKNPWSNEIEWKGAWSDGSKEWTSIPKEERQELGLVFDNDGEFWICYEDFQRNFSTADICHLTLDSLSLFQDGDKRNWVITTIHGSFKDKKSHVVTLADVDGKEDKKCTLVVALMQKTNSTDRLSFDSFITCIIKDLANKEVLGTDPIINTRETVQRHELYPGKYEILPTIQGDAKEEYLLHIFTENPHHIE</sequence>
<dbReference type="InterPro" id="IPR022682">
    <property type="entry name" value="Calpain_domain_III"/>
</dbReference>
<dbReference type="InterPro" id="IPR000169">
    <property type="entry name" value="Pept_cys_AS"/>
</dbReference>
<dbReference type="InParanoid" id="A0A6J2YJI6"/>
<dbReference type="OrthoDB" id="424753at2759"/>
<name>A0A6J2YJI6_SITOR</name>
<reference evidence="9" key="1">
    <citation type="submission" date="2025-08" db="UniProtKB">
        <authorList>
            <consortium name="RefSeq"/>
        </authorList>
    </citation>
    <scope>IDENTIFICATION</scope>
    <source>
        <tissue evidence="9">Gonads</tissue>
    </source>
</reference>
<dbReference type="PRINTS" id="PR00704">
    <property type="entry name" value="CALPAIN"/>
</dbReference>
<proteinExistence type="inferred from homology"/>
<organism evidence="8 9">
    <name type="scientific">Sitophilus oryzae</name>
    <name type="common">Rice weevil</name>
    <name type="synonym">Curculio oryzae</name>
    <dbReference type="NCBI Taxonomy" id="7048"/>
    <lineage>
        <taxon>Eukaryota</taxon>
        <taxon>Metazoa</taxon>
        <taxon>Ecdysozoa</taxon>
        <taxon>Arthropoda</taxon>
        <taxon>Hexapoda</taxon>
        <taxon>Insecta</taxon>
        <taxon>Pterygota</taxon>
        <taxon>Neoptera</taxon>
        <taxon>Endopterygota</taxon>
        <taxon>Coleoptera</taxon>
        <taxon>Polyphaga</taxon>
        <taxon>Cucujiformia</taxon>
        <taxon>Curculionidae</taxon>
        <taxon>Dryophthorinae</taxon>
        <taxon>Sitophilus</taxon>
    </lineage>
</organism>
<dbReference type="PROSITE" id="PS00139">
    <property type="entry name" value="THIOL_PROTEASE_CYS"/>
    <property type="match status" value="1"/>
</dbReference>
<protein>
    <submittedName>
        <fullName evidence="9">Calpain-A-like</fullName>
    </submittedName>
</protein>
<dbReference type="FunFam" id="3.90.70.10:FF:000001">
    <property type="entry name" value="Calpain-1 catalytic subunit"/>
    <property type="match status" value="1"/>
</dbReference>
<evidence type="ECO:0000256" key="4">
    <source>
        <dbReference type="ARBA" id="ARBA00022807"/>
    </source>
</evidence>
<dbReference type="PANTHER" id="PTHR10183">
    <property type="entry name" value="CALPAIN"/>
    <property type="match status" value="1"/>
</dbReference>
<feature type="active site" evidence="5 6">
    <location>
        <position position="73"/>
    </location>
</feature>
<evidence type="ECO:0000313" key="8">
    <source>
        <dbReference type="Proteomes" id="UP000504635"/>
    </source>
</evidence>
<evidence type="ECO:0000313" key="9">
    <source>
        <dbReference type="RefSeq" id="XP_030763030.1"/>
    </source>
</evidence>
<dbReference type="GO" id="GO:0005737">
    <property type="term" value="C:cytoplasm"/>
    <property type="evidence" value="ECO:0007669"/>
    <property type="project" value="TreeGrafter"/>
</dbReference>
<dbReference type="InterPro" id="IPR038765">
    <property type="entry name" value="Papain-like_cys_pep_sf"/>
</dbReference>
<evidence type="ECO:0000256" key="1">
    <source>
        <dbReference type="ARBA" id="ARBA00007623"/>
    </source>
</evidence>
<dbReference type="AlphaFoldDB" id="A0A6J2YJI6"/>
<dbReference type="SUPFAM" id="SSF49758">
    <property type="entry name" value="Calpain large subunit, middle domain (domain III)"/>
    <property type="match status" value="1"/>
</dbReference>
<feature type="active site" evidence="5 6">
    <location>
        <position position="253"/>
    </location>
</feature>
<evidence type="ECO:0000256" key="5">
    <source>
        <dbReference type="PIRSR" id="PIRSR622684-1"/>
    </source>
</evidence>
<dbReference type="GeneID" id="115887700"/>
<dbReference type="GO" id="GO:0004198">
    <property type="term" value="F:calcium-dependent cysteine-type endopeptidase activity"/>
    <property type="evidence" value="ECO:0007669"/>
    <property type="project" value="InterPro"/>
</dbReference>
<feature type="active site" evidence="5 6">
    <location>
        <position position="227"/>
    </location>
</feature>
<keyword evidence="4 6" id="KW-0788">Thiol protease</keyword>
<dbReference type="GO" id="GO:0006508">
    <property type="term" value="P:proteolysis"/>
    <property type="evidence" value="ECO:0007669"/>
    <property type="project" value="UniProtKB-KW"/>
</dbReference>
<dbReference type="Gene3D" id="3.90.70.10">
    <property type="entry name" value="Cysteine proteinases"/>
    <property type="match status" value="1"/>
</dbReference>
<dbReference type="SMART" id="SM00230">
    <property type="entry name" value="CysPc"/>
    <property type="match status" value="1"/>
</dbReference>
<evidence type="ECO:0000256" key="6">
    <source>
        <dbReference type="PROSITE-ProRule" id="PRU00239"/>
    </source>
</evidence>
<dbReference type="Proteomes" id="UP000504635">
    <property type="component" value="Unplaced"/>
</dbReference>
<dbReference type="PROSITE" id="PS50203">
    <property type="entry name" value="CALPAIN_CAT"/>
    <property type="match status" value="1"/>
</dbReference>
<dbReference type="InterPro" id="IPR001300">
    <property type="entry name" value="Peptidase_C2_calpain_cat"/>
</dbReference>
<accession>A0A6J2YJI6</accession>
<dbReference type="PANTHER" id="PTHR10183:SF433">
    <property type="entry name" value="CALPAIN-A-RELATED"/>
    <property type="match status" value="1"/>
</dbReference>
<keyword evidence="3 6" id="KW-0378">Hydrolase</keyword>
<gene>
    <name evidence="9" type="primary">LOC115887700</name>
</gene>
<keyword evidence="8" id="KW-1185">Reference proteome</keyword>
<dbReference type="RefSeq" id="XP_030763030.1">
    <property type="nucleotide sequence ID" value="XM_030907170.1"/>
</dbReference>
<evidence type="ECO:0000259" key="7">
    <source>
        <dbReference type="PROSITE" id="PS50203"/>
    </source>
</evidence>
<comment type="similarity">
    <text evidence="1">Belongs to the peptidase C2 family.</text>
</comment>
<dbReference type="Gene3D" id="2.60.120.380">
    <property type="match status" value="1"/>
</dbReference>
<dbReference type="Pfam" id="PF00648">
    <property type="entry name" value="Peptidase_C2"/>
    <property type="match status" value="1"/>
</dbReference>